<dbReference type="SUPFAM" id="SSF48371">
    <property type="entry name" value="ARM repeat"/>
    <property type="match status" value="1"/>
</dbReference>
<evidence type="ECO:0000313" key="1">
    <source>
        <dbReference type="EMBL" id="KAG0455269.1"/>
    </source>
</evidence>
<keyword evidence="2" id="KW-1185">Reference proteome</keyword>
<accession>A0A835PL24</accession>
<dbReference type="AlphaFoldDB" id="A0A835PL24"/>
<dbReference type="EMBL" id="JADCNL010000013">
    <property type="protein sequence ID" value="KAG0455269.1"/>
    <property type="molecule type" value="Genomic_DNA"/>
</dbReference>
<dbReference type="InterPro" id="IPR016024">
    <property type="entry name" value="ARM-type_fold"/>
</dbReference>
<reference evidence="1 2" key="1">
    <citation type="journal article" date="2020" name="Nat. Food">
        <title>A phased Vanilla planifolia genome enables genetic improvement of flavour and production.</title>
        <authorList>
            <person name="Hasing T."/>
            <person name="Tang H."/>
            <person name="Brym M."/>
            <person name="Khazi F."/>
            <person name="Huang T."/>
            <person name="Chambers A.H."/>
        </authorList>
    </citation>
    <scope>NUCLEOTIDE SEQUENCE [LARGE SCALE GENOMIC DNA]</scope>
    <source>
        <tissue evidence="1">Leaf</tissue>
    </source>
</reference>
<comment type="caution">
    <text evidence="1">The sequence shown here is derived from an EMBL/GenBank/DDBJ whole genome shotgun (WGS) entry which is preliminary data.</text>
</comment>
<protein>
    <submittedName>
        <fullName evidence="1">Uncharacterized protein</fullName>
    </submittedName>
</protein>
<dbReference type="Proteomes" id="UP000636800">
    <property type="component" value="Chromosome 13"/>
</dbReference>
<dbReference type="GO" id="GO:0042138">
    <property type="term" value="P:meiotic DNA double-strand break formation"/>
    <property type="evidence" value="ECO:0007669"/>
    <property type="project" value="InterPro"/>
</dbReference>
<sequence length="498" mass="55335">MEERDWWHRERQEAAEQYLPHNVCGKGHRRSLALETAEGGCICLPCFAALLSDPRSPSHHVSYALFQLSRAISDPYVLRELRGKHAYFIVSPLVSALSVFDDEALARQVIDLVSDLCFRRDNGGLGEVDERSASSLLSGDFIARIADWLAGTQAWSRRQIRMLHCFGVLLSSFNGTSPAAHIREQAALFSNLFVGLQLPSEELRGEVLFVIYKLCSSNVTPWDDLDSDIDNGIDSLDAGATTLVRLTLEILLRTQYDEVRMNCLALLLILVGKGFQSSFLNSYHNLVLEEASKQKEEITQQTPLINLFADAIKGPLLSSDEEIQIRTLDLIFYMLSPGNCSLKQILVLVKEDIPDYIFEVLRLSANKEPIVMSCIRALTLFTTVEEAFNQKLVLGLPTLLSILHYTSQLPLHPAQPQALNLVCNCVSSFPGIMSTSQVEDLALILTSILKRCINGEYPETFLLACSTFVEILKSPSSSGIQKIGELVQEASRGSTNIL</sequence>
<dbReference type="PANTHER" id="PTHR36379">
    <property type="entry name" value="PROTEIN PRD1"/>
    <property type="match status" value="1"/>
</dbReference>
<dbReference type="Gene3D" id="1.25.10.10">
    <property type="entry name" value="Leucine-rich Repeat Variant"/>
    <property type="match status" value="1"/>
</dbReference>
<dbReference type="InterPro" id="IPR011989">
    <property type="entry name" value="ARM-like"/>
</dbReference>
<organism evidence="1 2">
    <name type="scientific">Vanilla planifolia</name>
    <name type="common">Vanilla</name>
    <dbReference type="NCBI Taxonomy" id="51239"/>
    <lineage>
        <taxon>Eukaryota</taxon>
        <taxon>Viridiplantae</taxon>
        <taxon>Streptophyta</taxon>
        <taxon>Embryophyta</taxon>
        <taxon>Tracheophyta</taxon>
        <taxon>Spermatophyta</taxon>
        <taxon>Magnoliopsida</taxon>
        <taxon>Liliopsida</taxon>
        <taxon>Asparagales</taxon>
        <taxon>Orchidaceae</taxon>
        <taxon>Vanilloideae</taxon>
        <taxon>Vanilleae</taxon>
        <taxon>Vanilla</taxon>
    </lineage>
</organism>
<evidence type="ECO:0000313" key="2">
    <source>
        <dbReference type="Proteomes" id="UP000636800"/>
    </source>
</evidence>
<dbReference type="PANTHER" id="PTHR36379:SF1">
    <property type="entry name" value="PUTATIVE RECOMBINATION INITIATION DEFECT 1-RELATED"/>
    <property type="match status" value="1"/>
</dbReference>
<name>A0A835PL24_VANPL</name>
<dbReference type="InterPro" id="IPR044968">
    <property type="entry name" value="PRD1"/>
</dbReference>
<proteinExistence type="predicted"/>
<dbReference type="OrthoDB" id="2343925at2759"/>
<gene>
    <name evidence="1" type="ORF">HPP92_024561</name>
</gene>